<evidence type="ECO:0000313" key="9">
    <source>
        <dbReference type="EMBL" id="GAT03681.1"/>
    </source>
</evidence>
<evidence type="ECO:0000256" key="7">
    <source>
        <dbReference type="ARBA" id="ARBA00023204"/>
    </source>
</evidence>
<dbReference type="Gene3D" id="3.40.470.10">
    <property type="entry name" value="Uracil-DNA glycosylase-like domain"/>
    <property type="match status" value="1"/>
</dbReference>
<evidence type="ECO:0000256" key="5">
    <source>
        <dbReference type="ARBA" id="ARBA00023004"/>
    </source>
</evidence>
<evidence type="ECO:0000256" key="2">
    <source>
        <dbReference type="ARBA" id="ARBA00022723"/>
    </source>
</evidence>
<dbReference type="InterPro" id="IPR051536">
    <property type="entry name" value="UDG_Type-4/5"/>
</dbReference>
<keyword evidence="1" id="KW-0004">4Fe-4S</keyword>
<evidence type="ECO:0000256" key="1">
    <source>
        <dbReference type="ARBA" id="ARBA00022485"/>
    </source>
</evidence>
<dbReference type="GO" id="GO:0097506">
    <property type="term" value="F:deaminated base DNA N-glycosylase activity"/>
    <property type="evidence" value="ECO:0007669"/>
    <property type="project" value="UniProtKB-ARBA"/>
</dbReference>
<evidence type="ECO:0000256" key="4">
    <source>
        <dbReference type="ARBA" id="ARBA00022801"/>
    </source>
</evidence>
<dbReference type="SMART" id="SM00987">
    <property type="entry name" value="UreE_C"/>
    <property type="match status" value="1"/>
</dbReference>
<evidence type="ECO:0000256" key="6">
    <source>
        <dbReference type="ARBA" id="ARBA00023014"/>
    </source>
</evidence>
<evidence type="ECO:0000256" key="3">
    <source>
        <dbReference type="ARBA" id="ARBA00022763"/>
    </source>
</evidence>
<reference evidence="9 10" key="1">
    <citation type="journal article" date="2016" name="Genome Announc.">
        <title>Draft Genome Sequences of Five Rapidly Growing Mycobacterium Species, M. thermoresistibile, M. fortuitum subsp. acetamidolyticum, M. canariasense, M. brisbanense, and M. novocastrense.</title>
        <authorList>
            <person name="Katahira K."/>
            <person name="Ogura Y."/>
            <person name="Gotoh Y."/>
            <person name="Hayashi T."/>
        </authorList>
    </citation>
    <scope>NUCLEOTIDE SEQUENCE [LARGE SCALE GENOMIC DNA]</scope>
    <source>
        <strain evidence="9 10">JCM6368</strain>
    </source>
</reference>
<dbReference type="Proteomes" id="UP000069705">
    <property type="component" value="Unassembled WGS sequence"/>
</dbReference>
<organism evidence="9 10">
    <name type="scientific">Mycolicibacterium fortuitum subsp. acetamidolyticum</name>
    <dbReference type="NCBI Taxonomy" id="144550"/>
    <lineage>
        <taxon>Bacteria</taxon>
        <taxon>Bacillati</taxon>
        <taxon>Actinomycetota</taxon>
        <taxon>Actinomycetes</taxon>
        <taxon>Mycobacteriales</taxon>
        <taxon>Mycobacteriaceae</taxon>
        <taxon>Mycolicibacterium</taxon>
    </lineage>
</organism>
<gene>
    <name evidence="9" type="ORF">RMCFA_3793</name>
</gene>
<dbReference type="AlphaFoldDB" id="A0A124E4N6"/>
<keyword evidence="5" id="KW-0408">Iron</keyword>
<dbReference type="Pfam" id="PF03167">
    <property type="entry name" value="UDG"/>
    <property type="match status" value="1"/>
</dbReference>
<reference evidence="10" key="2">
    <citation type="submission" date="2016-02" db="EMBL/GenBank/DDBJ databases">
        <title>Draft genome sequence of five rapidly growing Mycobacterium species.</title>
        <authorList>
            <person name="Katahira K."/>
            <person name="Gotou Y."/>
            <person name="Iida K."/>
            <person name="Ogura Y."/>
            <person name="Hayashi T."/>
        </authorList>
    </citation>
    <scope>NUCLEOTIDE SEQUENCE [LARGE SCALE GENOMIC DNA]</scope>
    <source>
        <strain evidence="10">JCM6368</strain>
    </source>
</reference>
<feature type="domain" description="Uracil-DNA glycosylase-like" evidence="8">
    <location>
        <begin position="11"/>
        <end position="156"/>
    </location>
</feature>
<dbReference type="GO" id="GO:0051539">
    <property type="term" value="F:4 iron, 4 sulfur cluster binding"/>
    <property type="evidence" value="ECO:0007669"/>
    <property type="project" value="UniProtKB-KW"/>
</dbReference>
<dbReference type="PANTHER" id="PTHR33693">
    <property type="entry name" value="TYPE-5 URACIL-DNA GLYCOSYLASE"/>
    <property type="match status" value="1"/>
</dbReference>
<evidence type="ECO:0000313" key="10">
    <source>
        <dbReference type="Proteomes" id="UP000069705"/>
    </source>
</evidence>
<dbReference type="SUPFAM" id="SSF52141">
    <property type="entry name" value="Uracil-DNA glycosylase-like"/>
    <property type="match status" value="1"/>
</dbReference>
<keyword evidence="7" id="KW-0234">DNA repair</keyword>
<evidence type="ECO:0000259" key="8">
    <source>
        <dbReference type="SMART" id="SM00986"/>
    </source>
</evidence>
<dbReference type="InterPro" id="IPR005122">
    <property type="entry name" value="Uracil-DNA_glycosylase-like"/>
</dbReference>
<comment type="caution">
    <text evidence="9">The sequence shown here is derived from an EMBL/GenBank/DDBJ whole genome shotgun (WGS) entry which is preliminary data.</text>
</comment>
<keyword evidence="6" id="KW-0411">Iron-sulfur</keyword>
<name>A0A124E4N6_MYCFO</name>
<accession>A0A124E4N6</accession>
<keyword evidence="4" id="KW-0378">Hydrolase</keyword>
<keyword evidence="3" id="KW-0227">DNA damage</keyword>
<protein>
    <submittedName>
        <fullName evidence="9">Putative uracil-DNA glycosylase</fullName>
    </submittedName>
</protein>
<proteinExistence type="predicted"/>
<keyword evidence="2" id="KW-0479">Metal-binding</keyword>
<dbReference type="SMART" id="SM00986">
    <property type="entry name" value="UDG"/>
    <property type="match status" value="1"/>
</dbReference>
<dbReference type="GO" id="GO:0046872">
    <property type="term" value="F:metal ion binding"/>
    <property type="evidence" value="ECO:0007669"/>
    <property type="project" value="UniProtKB-KW"/>
</dbReference>
<sequence>MNEPGVTASAPGYGSAHAPVAIVGQSLCRKCMESGIPFTGGSGTYIDRALELAGREKPELFITNVVHCHPEDDRKSYRYEIDNCRHFLHEELDVVSPRLIIGLGEDAEKVLSERYPDGHRLQWPFVEPRKSKPDLTYLLFPEHPGSLRFKKTAERAYYSPSLARAIAWGFEVG</sequence>
<dbReference type="EMBL" id="BCSZ01000035">
    <property type="protein sequence ID" value="GAT03681.1"/>
    <property type="molecule type" value="Genomic_DNA"/>
</dbReference>
<dbReference type="GO" id="GO:0006281">
    <property type="term" value="P:DNA repair"/>
    <property type="evidence" value="ECO:0007669"/>
    <property type="project" value="UniProtKB-KW"/>
</dbReference>
<dbReference type="InterPro" id="IPR036895">
    <property type="entry name" value="Uracil-DNA_glycosylase-like_sf"/>
</dbReference>